<protein>
    <submittedName>
        <fullName evidence="1">Uncharacterized protein</fullName>
    </submittedName>
</protein>
<organism evidence="1 2">
    <name type="scientific">Photobacterium lutimaris</name>
    <dbReference type="NCBI Taxonomy" id="388278"/>
    <lineage>
        <taxon>Bacteria</taxon>
        <taxon>Pseudomonadati</taxon>
        <taxon>Pseudomonadota</taxon>
        <taxon>Gammaproteobacteria</taxon>
        <taxon>Vibrionales</taxon>
        <taxon>Vibrionaceae</taxon>
        <taxon>Photobacterium</taxon>
    </lineage>
</organism>
<reference evidence="1 2" key="1">
    <citation type="submission" date="2018-03" db="EMBL/GenBank/DDBJ databases">
        <title>Whole genome sequencing of Histamine producing bacteria.</title>
        <authorList>
            <person name="Butler K."/>
        </authorList>
    </citation>
    <scope>NUCLEOTIDE SEQUENCE [LARGE SCALE GENOMIC DNA]</scope>
    <source>
        <strain evidence="1 2">JCM 13586</strain>
    </source>
</reference>
<dbReference type="Proteomes" id="UP000241222">
    <property type="component" value="Unassembled WGS sequence"/>
</dbReference>
<name>A0A2T3J4L9_9GAMM</name>
<gene>
    <name evidence="1" type="ORF">C9I99_04395</name>
</gene>
<evidence type="ECO:0000313" key="2">
    <source>
        <dbReference type="Proteomes" id="UP000241222"/>
    </source>
</evidence>
<evidence type="ECO:0000313" key="1">
    <source>
        <dbReference type="EMBL" id="PSU36247.1"/>
    </source>
</evidence>
<proteinExistence type="predicted"/>
<sequence>MKEPSRLLFLSQSLVGKILRNHLCYRYSAANTAEVDMKNCNVHEAYFHKIPVCFVALMMATSFSVSAESFLMGFDEYMERCMTSYGTDQVTRSVCENQYKAIEQKEQEMFAKANGVNNKAWSKEKNNSEVLIEKN</sequence>
<comment type="caution">
    <text evidence="1">The sequence shown here is derived from an EMBL/GenBank/DDBJ whole genome shotgun (WGS) entry which is preliminary data.</text>
</comment>
<dbReference type="EMBL" id="PYMH01000001">
    <property type="protein sequence ID" value="PSU36247.1"/>
    <property type="molecule type" value="Genomic_DNA"/>
</dbReference>
<dbReference type="AlphaFoldDB" id="A0A2T3J4L9"/>
<accession>A0A2T3J4L9</accession>
<keyword evidence="2" id="KW-1185">Reference proteome</keyword>